<reference evidence="1 2" key="1">
    <citation type="journal article" date="2018" name="MBio">
        <title>Comparative Genomics Reveals the Core Gene Toolbox for the Fungus-Insect Symbiosis.</title>
        <authorList>
            <person name="Wang Y."/>
            <person name="Stata M."/>
            <person name="Wang W."/>
            <person name="Stajich J.E."/>
            <person name="White M.M."/>
            <person name="Moncalvo J.M."/>
        </authorList>
    </citation>
    <scope>NUCLEOTIDE SEQUENCE [LARGE SCALE GENOMIC DNA]</scope>
    <source>
        <strain evidence="1 2">SC-DP-2</strain>
    </source>
</reference>
<evidence type="ECO:0000313" key="1">
    <source>
        <dbReference type="EMBL" id="PVV02047.1"/>
    </source>
</evidence>
<dbReference type="Proteomes" id="UP000245609">
    <property type="component" value="Unassembled WGS sequence"/>
</dbReference>
<proteinExistence type="predicted"/>
<dbReference type="EMBL" id="MBFS01000639">
    <property type="protein sequence ID" value="PVV02047.1"/>
    <property type="molecule type" value="Genomic_DNA"/>
</dbReference>
<organism evidence="1 2">
    <name type="scientific">Smittium megazygosporum</name>
    <dbReference type="NCBI Taxonomy" id="133381"/>
    <lineage>
        <taxon>Eukaryota</taxon>
        <taxon>Fungi</taxon>
        <taxon>Fungi incertae sedis</taxon>
        <taxon>Zoopagomycota</taxon>
        <taxon>Kickxellomycotina</taxon>
        <taxon>Harpellomycetes</taxon>
        <taxon>Harpellales</taxon>
        <taxon>Legeriomycetaceae</taxon>
        <taxon>Smittium</taxon>
    </lineage>
</organism>
<dbReference type="OrthoDB" id="5597598at2759"/>
<keyword evidence="2" id="KW-1185">Reference proteome</keyword>
<sequence>MSEDRIPQAGSTEFSAQRTELRLPDTMKFDGNPKKFKEFMARMSLHFWAKPETFKLIMGNSQQLGNFDAFMHLFAENFSDPTFAVQARSKLEKCRQFGRSITIETNFNQTALKFFYSKCLCRPYCLDFFSFLVLLRN</sequence>
<gene>
    <name evidence="1" type="ORF">BB560_003509</name>
</gene>
<comment type="caution">
    <text evidence="1">The sequence shown here is derived from an EMBL/GenBank/DDBJ whole genome shotgun (WGS) entry which is preliminary data.</text>
</comment>
<name>A0A2T9ZBY5_9FUNG</name>
<accession>A0A2T9ZBY5</accession>
<dbReference type="AlphaFoldDB" id="A0A2T9ZBY5"/>
<evidence type="ECO:0000313" key="2">
    <source>
        <dbReference type="Proteomes" id="UP000245609"/>
    </source>
</evidence>
<protein>
    <submittedName>
        <fullName evidence="1">Uncharacterized protein</fullName>
    </submittedName>
</protein>